<protein>
    <submittedName>
        <fullName evidence="2">TetR family transcriptional regulator</fullName>
    </submittedName>
</protein>
<dbReference type="OrthoDB" id="7506349at2"/>
<gene>
    <name evidence="2" type="ORF">CLV72_10915</name>
</gene>
<dbReference type="InterPro" id="IPR036271">
    <property type="entry name" value="Tet_transcr_reg_TetR-rel_C_sf"/>
</dbReference>
<dbReference type="AlphaFoldDB" id="A0A2T0PVM1"/>
<reference evidence="2 3" key="1">
    <citation type="submission" date="2018-03" db="EMBL/GenBank/DDBJ databases">
        <title>Genomic Encyclopedia of Archaeal and Bacterial Type Strains, Phase II (KMG-II): from individual species to whole genera.</title>
        <authorList>
            <person name="Goeker M."/>
        </authorList>
    </citation>
    <scope>NUCLEOTIDE SEQUENCE [LARGE SCALE GENOMIC DNA]</scope>
    <source>
        <strain evidence="2 3">DSM 45601</strain>
    </source>
</reference>
<sequence length="203" mass="21632">MRLVAERGLRGLTHRAVDEAAGLPAGSTSYHARTRARLLEITLRHLADETTRQLAPLAEALPGPGDGPPGTPSPWSRDALADVLADFVHTGITRDPARMRARYELALESVRRPELRAIYDELSAAFHRFAATVLTRAGSPEPARHARTAIAWTDGLIFDSLVGGGAASPPTREELRCAATEMLAGLLDGPTTTDSASAPDGVR</sequence>
<name>A0A2T0PVM1_9ACTN</name>
<organism evidence="2 3">
    <name type="scientific">Allonocardiopsis opalescens</name>
    <dbReference type="NCBI Taxonomy" id="1144618"/>
    <lineage>
        <taxon>Bacteria</taxon>
        <taxon>Bacillati</taxon>
        <taxon>Actinomycetota</taxon>
        <taxon>Actinomycetes</taxon>
        <taxon>Streptosporangiales</taxon>
        <taxon>Allonocardiopsis</taxon>
    </lineage>
</organism>
<accession>A0A2T0PVM1</accession>
<dbReference type="InterPro" id="IPR009057">
    <property type="entry name" value="Homeodomain-like_sf"/>
</dbReference>
<evidence type="ECO:0000313" key="3">
    <source>
        <dbReference type="Proteomes" id="UP000237846"/>
    </source>
</evidence>
<dbReference type="Proteomes" id="UP000237846">
    <property type="component" value="Unassembled WGS sequence"/>
</dbReference>
<keyword evidence="3" id="KW-1185">Reference proteome</keyword>
<evidence type="ECO:0000313" key="2">
    <source>
        <dbReference type="EMBL" id="PRX95408.1"/>
    </source>
</evidence>
<comment type="caution">
    <text evidence="2">The sequence shown here is derived from an EMBL/GenBank/DDBJ whole genome shotgun (WGS) entry which is preliminary data.</text>
</comment>
<feature type="domain" description="Tetracyclin repressor-like C-terminal group 31" evidence="1">
    <location>
        <begin position="76"/>
        <end position="184"/>
    </location>
</feature>
<proteinExistence type="predicted"/>
<dbReference type="SUPFAM" id="SSF46689">
    <property type="entry name" value="Homeodomain-like"/>
    <property type="match status" value="1"/>
</dbReference>
<dbReference type="Gene3D" id="1.10.357.10">
    <property type="entry name" value="Tetracycline Repressor, domain 2"/>
    <property type="match status" value="1"/>
</dbReference>
<evidence type="ECO:0000259" key="1">
    <source>
        <dbReference type="Pfam" id="PF17940"/>
    </source>
</evidence>
<dbReference type="EMBL" id="PVZC01000009">
    <property type="protein sequence ID" value="PRX95408.1"/>
    <property type="molecule type" value="Genomic_DNA"/>
</dbReference>
<dbReference type="SUPFAM" id="SSF48498">
    <property type="entry name" value="Tetracyclin repressor-like, C-terminal domain"/>
    <property type="match status" value="1"/>
</dbReference>
<dbReference type="Pfam" id="PF17940">
    <property type="entry name" value="TetR_C_31"/>
    <property type="match status" value="1"/>
</dbReference>
<dbReference type="InterPro" id="IPR041583">
    <property type="entry name" value="TetR_C_31"/>
</dbReference>